<keyword evidence="2" id="KW-1185">Reference proteome</keyword>
<dbReference type="OrthoDB" id="3078348at2"/>
<dbReference type="RefSeq" id="WP_134110967.1">
    <property type="nucleotide sequence ID" value="NZ_SOCN01000002.1"/>
</dbReference>
<proteinExistence type="predicted"/>
<evidence type="ECO:0000313" key="1">
    <source>
        <dbReference type="EMBL" id="TDV23543.1"/>
    </source>
</evidence>
<dbReference type="AlphaFoldDB" id="A0A4R7UEH3"/>
<accession>A0A4R7UEH3</accession>
<reference evidence="1 2" key="1">
    <citation type="submission" date="2019-03" db="EMBL/GenBank/DDBJ databases">
        <title>Genomic Encyclopedia of Archaeal and Bacterial Type Strains, Phase II (KMG-II): from individual species to whole genera.</title>
        <authorList>
            <person name="Goeker M."/>
        </authorList>
    </citation>
    <scope>NUCLEOTIDE SEQUENCE [LARGE SCALE GENOMIC DNA]</scope>
    <source>
        <strain evidence="1 2">ATCC 35214</strain>
    </source>
</reference>
<dbReference type="EMBL" id="SOCN01000002">
    <property type="protein sequence ID" value="TDV23543.1"/>
    <property type="molecule type" value="Genomic_DNA"/>
</dbReference>
<protein>
    <recommendedName>
        <fullName evidence="3">Restriction endonuclease</fullName>
    </recommendedName>
</protein>
<name>A0A4R7UEH3_9BACT</name>
<comment type="caution">
    <text evidence="1">The sequence shown here is derived from an EMBL/GenBank/DDBJ whole genome shotgun (WGS) entry which is preliminary data.</text>
</comment>
<sequence>MEFEKILLDIIEEKYKFLGLDKKNTNNIFWKIIEFEGNAIGNIGEKFVKEILKRLKIEFVENTDNKSIHNEYDIHIQKPKEILLEIKSARLGKKNLTFQFNGINPDYNYDYLICIGISETQAFYKIISKRDFIYIHQKENRGHWIKIDGKNKKLVEMNPDNKVNYKLTLHKSSMNDISNFAEELTKYIFK</sequence>
<organism evidence="1 2">
    <name type="scientific">Mycoplasmopsis mustelae</name>
    <dbReference type="NCBI Taxonomy" id="171289"/>
    <lineage>
        <taxon>Bacteria</taxon>
        <taxon>Bacillati</taxon>
        <taxon>Mycoplasmatota</taxon>
        <taxon>Mycoplasmoidales</taxon>
        <taxon>Metamycoplasmataceae</taxon>
        <taxon>Mycoplasmopsis</taxon>
    </lineage>
</organism>
<evidence type="ECO:0000313" key="2">
    <source>
        <dbReference type="Proteomes" id="UP000295757"/>
    </source>
</evidence>
<evidence type="ECO:0008006" key="3">
    <source>
        <dbReference type="Google" id="ProtNLM"/>
    </source>
</evidence>
<dbReference type="Proteomes" id="UP000295757">
    <property type="component" value="Unassembled WGS sequence"/>
</dbReference>
<gene>
    <name evidence="1" type="ORF">BCF59_0534</name>
</gene>